<name>C6AC34_BARGA</name>
<evidence type="ECO:0000256" key="3">
    <source>
        <dbReference type="ARBA" id="ARBA00022475"/>
    </source>
</evidence>
<feature type="transmembrane region" description="Helical" evidence="7">
    <location>
        <begin position="119"/>
        <end position="138"/>
    </location>
</feature>
<evidence type="ECO:0000256" key="5">
    <source>
        <dbReference type="ARBA" id="ARBA00022989"/>
    </source>
</evidence>
<organism evidence="8 9">
    <name type="scientific">Bartonella grahamii (strain as4aup)</name>
    <dbReference type="NCBI Taxonomy" id="634504"/>
    <lineage>
        <taxon>Bacteria</taxon>
        <taxon>Pseudomonadati</taxon>
        <taxon>Pseudomonadota</taxon>
        <taxon>Alphaproteobacteria</taxon>
        <taxon>Hyphomicrobiales</taxon>
        <taxon>Bartonellaceae</taxon>
        <taxon>Bartonella</taxon>
    </lineage>
</organism>
<evidence type="ECO:0000256" key="4">
    <source>
        <dbReference type="ARBA" id="ARBA00022692"/>
    </source>
</evidence>
<dbReference type="CDD" id="cd06173">
    <property type="entry name" value="MFS_MefA_like"/>
    <property type="match status" value="1"/>
</dbReference>
<evidence type="ECO:0000256" key="1">
    <source>
        <dbReference type="ARBA" id="ARBA00004651"/>
    </source>
</evidence>
<evidence type="ECO:0000256" key="2">
    <source>
        <dbReference type="ARBA" id="ARBA00022448"/>
    </source>
</evidence>
<feature type="transmembrane region" description="Helical" evidence="7">
    <location>
        <begin position="59"/>
        <end position="82"/>
    </location>
</feature>
<dbReference type="GO" id="GO:0005886">
    <property type="term" value="C:plasma membrane"/>
    <property type="evidence" value="ECO:0007669"/>
    <property type="project" value="UniProtKB-SubCell"/>
</dbReference>
<dbReference type="PANTHER" id="PTHR23513:SF6">
    <property type="entry name" value="MAJOR FACILITATOR SUPERFAMILY ASSOCIATED DOMAIN-CONTAINING PROTEIN"/>
    <property type="match status" value="1"/>
</dbReference>
<keyword evidence="6 7" id="KW-0472">Membrane</keyword>
<dbReference type="STRING" id="634504.Bgr_04150"/>
<evidence type="ECO:0000256" key="7">
    <source>
        <dbReference type="SAM" id="Phobius"/>
    </source>
</evidence>
<feature type="transmembrane region" description="Helical" evidence="7">
    <location>
        <begin position="235"/>
        <end position="258"/>
    </location>
</feature>
<keyword evidence="2" id="KW-0813">Transport</keyword>
<dbReference type="KEGG" id="bgr:Bgr_04150"/>
<feature type="transmembrane region" description="Helical" evidence="7">
    <location>
        <begin position="389"/>
        <end position="408"/>
    </location>
</feature>
<dbReference type="InterPro" id="IPR010290">
    <property type="entry name" value="TM_effector"/>
</dbReference>
<reference evidence="8 9" key="1">
    <citation type="journal article" date="2009" name="PLoS Genet.">
        <title>Run-off replication of host-adaptability genes is associated with gene transfer agents in the genome of mouse-infecting Bartonella grahamii.</title>
        <authorList>
            <person name="Berglund E.C."/>
            <person name="Frank A.C."/>
            <person name="Calteau A."/>
            <person name="Vinnere Pettersson O."/>
            <person name="Granberg F."/>
            <person name="Eriksson A.-S."/>
            <person name="Naeslund K."/>
            <person name="Holmberg M."/>
            <person name="Lindroos H."/>
            <person name="Andersson S.G."/>
        </authorList>
    </citation>
    <scope>NUCLEOTIDE SEQUENCE [LARGE SCALE GENOMIC DNA]</scope>
    <source>
        <strain evidence="9">as4aup</strain>
    </source>
</reference>
<keyword evidence="3" id="KW-1003">Cell membrane</keyword>
<protein>
    <submittedName>
        <fullName evidence="8">Permease of the major facilitator superfamily</fullName>
    </submittedName>
</protein>
<keyword evidence="4 7" id="KW-0812">Transmembrane</keyword>
<feature type="transmembrane region" description="Helical" evidence="7">
    <location>
        <begin position="150"/>
        <end position="169"/>
    </location>
</feature>
<feature type="transmembrane region" description="Helical" evidence="7">
    <location>
        <begin position="296"/>
        <end position="316"/>
    </location>
</feature>
<dbReference type="SUPFAM" id="SSF103473">
    <property type="entry name" value="MFS general substrate transporter"/>
    <property type="match status" value="1"/>
</dbReference>
<feature type="transmembrane region" description="Helical" evidence="7">
    <location>
        <begin position="270"/>
        <end position="289"/>
    </location>
</feature>
<dbReference type="AlphaFoldDB" id="C6AC34"/>
<dbReference type="eggNOG" id="COG2814">
    <property type="taxonomic scope" value="Bacteria"/>
</dbReference>
<feature type="transmembrane region" description="Helical" evidence="7">
    <location>
        <begin position="363"/>
        <end position="383"/>
    </location>
</feature>
<gene>
    <name evidence="8" type="ordered locus">Bgr_04150</name>
</gene>
<keyword evidence="5 7" id="KW-1133">Transmembrane helix</keyword>
<proteinExistence type="predicted"/>
<feature type="transmembrane region" description="Helical" evidence="7">
    <location>
        <begin position="94"/>
        <end position="113"/>
    </location>
</feature>
<evidence type="ECO:0000256" key="6">
    <source>
        <dbReference type="ARBA" id="ARBA00023136"/>
    </source>
</evidence>
<dbReference type="InterPro" id="IPR036259">
    <property type="entry name" value="MFS_trans_sf"/>
</dbReference>
<dbReference type="EMBL" id="CP001562">
    <property type="protein sequence ID" value="ACS50746.1"/>
    <property type="molecule type" value="Genomic_DNA"/>
</dbReference>
<comment type="subcellular location">
    <subcellularLocation>
        <location evidence="1">Cell membrane</location>
        <topology evidence="1">Multi-pass membrane protein</topology>
    </subcellularLocation>
</comment>
<keyword evidence="9" id="KW-1185">Reference proteome</keyword>
<dbReference type="Gene3D" id="1.20.1250.20">
    <property type="entry name" value="MFS general substrate transporter like domains"/>
    <property type="match status" value="1"/>
</dbReference>
<dbReference type="Proteomes" id="UP000001489">
    <property type="component" value="Chromosome"/>
</dbReference>
<dbReference type="PANTHER" id="PTHR23513">
    <property type="entry name" value="INTEGRAL MEMBRANE EFFLUX PROTEIN-RELATED"/>
    <property type="match status" value="1"/>
</dbReference>
<feature type="transmembrane region" description="Helical" evidence="7">
    <location>
        <begin position="322"/>
        <end position="343"/>
    </location>
</feature>
<dbReference type="HOGENOM" id="CLU_034180_13_2_5"/>
<dbReference type="Pfam" id="PF05977">
    <property type="entry name" value="MFS_3"/>
    <property type="match status" value="1"/>
</dbReference>
<sequence>MMDQRKPVWHLKEKRMFTLFANKNIRYFCLTVSLLALLSGALRTAIPLLARQSGYGVVGVSWAQGLFSLAWPIFGILAGALLDRCDKIKLATSALLIFMLLHIVLFVLLMIQIAPAEQIFFYATIAGFIVVSAEAYIMTIPPLIMEGERLMTFYSIVLFLDFGVSYFLAPVITSSILAHSTLLFLGLLIVLFITLIFTARRAVPTSPTPDKENITFRYIIAGFRFTFSNRHLTSLTLLTFFLSVVFGAFLTSFIFFVTDGRYLGLHSSQYGVMFASYALGTMAGALFAPRIRYAPVRLAVLTDGLGTVILLLVPAFSKSAVVVWGVTFIAGVGASLWFIGVTAFRQRLTPKQLLGRANSAFRVIGYAGMPVGSFLVGVLGSFISLQFAAAFIAVLLLVAIAITLPFLWQADHIDTPNPATR</sequence>
<accession>C6AC34</accession>
<evidence type="ECO:0000313" key="9">
    <source>
        <dbReference type="Proteomes" id="UP000001489"/>
    </source>
</evidence>
<evidence type="ECO:0000313" key="8">
    <source>
        <dbReference type="EMBL" id="ACS50746.1"/>
    </source>
</evidence>
<feature type="transmembrane region" description="Helical" evidence="7">
    <location>
        <begin position="175"/>
        <end position="197"/>
    </location>
</feature>